<accession>A0ABT0Z6D0</accession>
<keyword evidence="1" id="KW-0472">Membrane</keyword>
<organism evidence="2 3">
    <name type="scientific">Streptomyces macrolidinus</name>
    <dbReference type="NCBI Taxonomy" id="2952607"/>
    <lineage>
        <taxon>Bacteria</taxon>
        <taxon>Bacillati</taxon>
        <taxon>Actinomycetota</taxon>
        <taxon>Actinomycetes</taxon>
        <taxon>Kitasatosporales</taxon>
        <taxon>Streptomycetaceae</taxon>
        <taxon>Streptomyces</taxon>
    </lineage>
</organism>
<keyword evidence="3" id="KW-1185">Reference proteome</keyword>
<reference evidence="2 3" key="1">
    <citation type="submission" date="2022-05" db="EMBL/GenBank/DDBJ databases">
        <title>Streptomyces sp. nov. RY43-2 isolated from soil of a peat swamp forest.</title>
        <authorList>
            <person name="Kanchanasin P."/>
            <person name="Tanasupawat S."/>
            <person name="Phongsopitanun W."/>
        </authorList>
    </citation>
    <scope>NUCLEOTIDE SEQUENCE [LARGE SCALE GENOMIC DNA]</scope>
    <source>
        <strain evidence="2 3">RY43-2</strain>
    </source>
</reference>
<feature type="transmembrane region" description="Helical" evidence="1">
    <location>
        <begin position="66"/>
        <end position="83"/>
    </location>
</feature>
<evidence type="ECO:0008006" key="4">
    <source>
        <dbReference type="Google" id="ProtNLM"/>
    </source>
</evidence>
<feature type="transmembrane region" description="Helical" evidence="1">
    <location>
        <begin position="212"/>
        <end position="235"/>
    </location>
</feature>
<evidence type="ECO:0000313" key="2">
    <source>
        <dbReference type="EMBL" id="MCN9239316.1"/>
    </source>
</evidence>
<gene>
    <name evidence="2" type="ORF">NGF19_00690</name>
</gene>
<proteinExistence type="predicted"/>
<protein>
    <recommendedName>
        <fullName evidence="4">Integral membrane protein</fullName>
    </recommendedName>
</protein>
<feature type="transmembrane region" description="Helical" evidence="1">
    <location>
        <begin position="178"/>
        <end position="200"/>
    </location>
</feature>
<feature type="transmembrane region" description="Helical" evidence="1">
    <location>
        <begin position="95"/>
        <end position="118"/>
    </location>
</feature>
<sequence>MLRGGRQRIHGCVWAALLLPCTWGLFMPLLIAYPLARSARNRARRIFPARAHRRIEDPEVMRVQKARAWSAGVMSLLILAAYGKPGDVTEAQEQFFMRLTVTPWLLLLTAPVVVALLFRWAPPHVRHAMRPQVRRAGRSALCYFGALFLIPLLGWATIQAMPWTVAHVRSPLLQAPAVAAMFIPMTWFVLFVAFASRPAVRSAFNTSEVHAALPALLTGVLVWEFMIIGLFAGGLPPGPPWIQTATVIGGPASVTAIAWWEIRRLRTRHGVVLRGY</sequence>
<name>A0ABT0Z6D0_9ACTN</name>
<dbReference type="Proteomes" id="UP001523219">
    <property type="component" value="Unassembled WGS sequence"/>
</dbReference>
<keyword evidence="1" id="KW-0812">Transmembrane</keyword>
<feature type="transmembrane region" description="Helical" evidence="1">
    <location>
        <begin position="13"/>
        <end position="36"/>
    </location>
</feature>
<evidence type="ECO:0000313" key="3">
    <source>
        <dbReference type="Proteomes" id="UP001523219"/>
    </source>
</evidence>
<dbReference type="EMBL" id="JAMWMR010000001">
    <property type="protein sequence ID" value="MCN9239316.1"/>
    <property type="molecule type" value="Genomic_DNA"/>
</dbReference>
<keyword evidence="1" id="KW-1133">Transmembrane helix</keyword>
<evidence type="ECO:0000256" key="1">
    <source>
        <dbReference type="SAM" id="Phobius"/>
    </source>
</evidence>
<dbReference type="RefSeq" id="WP_252421381.1">
    <property type="nucleotide sequence ID" value="NZ_JAMWMR010000001.1"/>
</dbReference>
<comment type="caution">
    <text evidence="2">The sequence shown here is derived from an EMBL/GenBank/DDBJ whole genome shotgun (WGS) entry which is preliminary data.</text>
</comment>
<feature type="transmembrane region" description="Helical" evidence="1">
    <location>
        <begin position="241"/>
        <end position="260"/>
    </location>
</feature>
<feature type="transmembrane region" description="Helical" evidence="1">
    <location>
        <begin position="139"/>
        <end position="158"/>
    </location>
</feature>